<keyword evidence="2 5" id="KW-0732">Signal</keyword>
<gene>
    <name evidence="7" type="ORF">F7725_023866</name>
</gene>
<dbReference type="InterPro" id="IPR050650">
    <property type="entry name" value="Type-II_Cytokine-TF_Rcpt"/>
</dbReference>
<dbReference type="Gene3D" id="2.60.40.10">
    <property type="entry name" value="Immunoglobulins"/>
    <property type="match status" value="1"/>
</dbReference>
<sequence length="289" mass="32291">MCLSSSNLTTMCRLLLGAVLLGHLGVCSAAQDALQTTEVRFDSVDYRHVVHWTPPGNSSSLQYYVQWKIYGDPDWLDVDGCQRIQKPQCDLSALTSDLREWYYARVHASSPPASKSAWTLSPRFSPRSDTKISSPVLRLNRTVQGIVVRVKPPRLLVRKMHDSLQYKIYLIHSSGEEQITSNSSYERNSFSSSKTEGRPGELWMRQSGTVQSRFWPSVSMSSSEQPIPTSEDSTTLISAQAWGLALKDTGRGLENASPLEGFSETSFSFCCFFCVEGGGRVAGNRRRYI</sequence>
<dbReference type="InterPro" id="IPR013783">
    <property type="entry name" value="Ig-like_fold"/>
</dbReference>
<keyword evidence="3" id="KW-1015">Disulfide bond</keyword>
<dbReference type="InterPro" id="IPR003961">
    <property type="entry name" value="FN3_dom"/>
</dbReference>
<dbReference type="OrthoDB" id="10007376at2759"/>
<proteinExistence type="inferred from homology"/>
<evidence type="ECO:0000313" key="8">
    <source>
        <dbReference type="Proteomes" id="UP000518266"/>
    </source>
</evidence>
<protein>
    <recommendedName>
        <fullName evidence="6">Fibronectin type-III domain-containing protein</fullName>
    </recommendedName>
</protein>
<dbReference type="Proteomes" id="UP000518266">
    <property type="component" value="Unassembled WGS sequence"/>
</dbReference>
<name>A0A7J5XXP8_DISMA</name>
<evidence type="ECO:0000256" key="3">
    <source>
        <dbReference type="ARBA" id="ARBA00023157"/>
    </source>
</evidence>
<feature type="signal peptide" evidence="5">
    <location>
        <begin position="1"/>
        <end position="29"/>
    </location>
</feature>
<accession>A0A7J5XXP8</accession>
<feature type="chain" id="PRO_5029756013" description="Fibronectin type-III domain-containing protein" evidence="5">
    <location>
        <begin position="30"/>
        <end position="289"/>
    </location>
</feature>
<dbReference type="PANTHER" id="PTHR20859">
    <property type="entry name" value="INTERFERON/INTERLEUKIN RECEPTOR"/>
    <property type="match status" value="1"/>
</dbReference>
<evidence type="ECO:0000256" key="5">
    <source>
        <dbReference type="SAM" id="SignalP"/>
    </source>
</evidence>
<comment type="caution">
    <text evidence="7">The sequence shown here is derived from an EMBL/GenBank/DDBJ whole genome shotgun (WGS) entry which is preliminary data.</text>
</comment>
<feature type="domain" description="Fibronectin type-III" evidence="6">
    <location>
        <begin position="14"/>
        <end position="113"/>
    </location>
</feature>
<dbReference type="FunFam" id="2.60.40.10:FF:000348">
    <property type="entry name" value="Interleukin 20 receptor subunit alpha"/>
    <property type="match status" value="1"/>
</dbReference>
<evidence type="ECO:0000259" key="6">
    <source>
        <dbReference type="Pfam" id="PF01108"/>
    </source>
</evidence>
<keyword evidence="4" id="KW-0675">Receptor</keyword>
<evidence type="ECO:0000313" key="7">
    <source>
        <dbReference type="EMBL" id="KAF3841915.1"/>
    </source>
</evidence>
<dbReference type="GO" id="GO:0004896">
    <property type="term" value="F:cytokine receptor activity"/>
    <property type="evidence" value="ECO:0007669"/>
    <property type="project" value="TreeGrafter"/>
</dbReference>
<evidence type="ECO:0000256" key="1">
    <source>
        <dbReference type="ARBA" id="ARBA00005399"/>
    </source>
</evidence>
<dbReference type="PANTHER" id="PTHR20859:SF53">
    <property type="entry name" value="INTERLEUKIN-22 RECEPTOR SUBUNIT ALPHA-1"/>
    <property type="match status" value="1"/>
</dbReference>
<evidence type="ECO:0000256" key="4">
    <source>
        <dbReference type="ARBA" id="ARBA00023170"/>
    </source>
</evidence>
<dbReference type="Pfam" id="PF01108">
    <property type="entry name" value="Tissue_fac"/>
    <property type="match status" value="1"/>
</dbReference>
<organism evidence="7 8">
    <name type="scientific">Dissostichus mawsoni</name>
    <name type="common">Antarctic cod</name>
    <dbReference type="NCBI Taxonomy" id="36200"/>
    <lineage>
        <taxon>Eukaryota</taxon>
        <taxon>Metazoa</taxon>
        <taxon>Chordata</taxon>
        <taxon>Craniata</taxon>
        <taxon>Vertebrata</taxon>
        <taxon>Euteleostomi</taxon>
        <taxon>Actinopterygii</taxon>
        <taxon>Neopterygii</taxon>
        <taxon>Teleostei</taxon>
        <taxon>Neoteleostei</taxon>
        <taxon>Acanthomorphata</taxon>
        <taxon>Eupercaria</taxon>
        <taxon>Perciformes</taxon>
        <taxon>Notothenioidei</taxon>
        <taxon>Nototheniidae</taxon>
        <taxon>Dissostichus</taxon>
    </lineage>
</organism>
<comment type="similarity">
    <text evidence="1">Belongs to the type II cytokine receptor family.</text>
</comment>
<dbReference type="InterPro" id="IPR036116">
    <property type="entry name" value="FN3_sf"/>
</dbReference>
<reference evidence="7 8" key="1">
    <citation type="submission" date="2020-03" db="EMBL/GenBank/DDBJ databases">
        <title>Dissostichus mawsoni Genome sequencing and assembly.</title>
        <authorList>
            <person name="Park H."/>
        </authorList>
    </citation>
    <scope>NUCLEOTIDE SEQUENCE [LARGE SCALE GENOMIC DNA]</scope>
    <source>
        <strain evidence="7">DM0001</strain>
        <tissue evidence="7">Muscle</tissue>
    </source>
</reference>
<dbReference type="EMBL" id="JAAKFY010000019">
    <property type="protein sequence ID" value="KAF3841915.1"/>
    <property type="molecule type" value="Genomic_DNA"/>
</dbReference>
<dbReference type="AlphaFoldDB" id="A0A7J5XXP8"/>
<dbReference type="GO" id="GO:0005886">
    <property type="term" value="C:plasma membrane"/>
    <property type="evidence" value="ECO:0007669"/>
    <property type="project" value="TreeGrafter"/>
</dbReference>
<keyword evidence="8" id="KW-1185">Reference proteome</keyword>
<evidence type="ECO:0000256" key="2">
    <source>
        <dbReference type="ARBA" id="ARBA00022729"/>
    </source>
</evidence>
<dbReference type="SUPFAM" id="SSF49265">
    <property type="entry name" value="Fibronectin type III"/>
    <property type="match status" value="1"/>
</dbReference>